<protein>
    <submittedName>
        <fullName evidence="2 3">Uncharacterized protein</fullName>
    </submittedName>
</protein>
<gene>
    <name evidence="2" type="ORF">MAPG_00324</name>
</gene>
<reference evidence="3" key="4">
    <citation type="journal article" date="2015" name="G3 (Bethesda)">
        <title>Genome sequences of three phytopathogenic species of the Magnaporthaceae family of fungi.</title>
        <authorList>
            <person name="Okagaki L.H."/>
            <person name="Nunes C.C."/>
            <person name="Sailsbery J."/>
            <person name="Clay B."/>
            <person name="Brown D."/>
            <person name="John T."/>
            <person name="Oh Y."/>
            <person name="Young N."/>
            <person name="Fitzgerald M."/>
            <person name="Haas B.J."/>
            <person name="Zeng Q."/>
            <person name="Young S."/>
            <person name="Adiconis X."/>
            <person name="Fan L."/>
            <person name="Levin J.Z."/>
            <person name="Mitchell T.K."/>
            <person name="Okubara P.A."/>
            <person name="Farman M.L."/>
            <person name="Kohn L.M."/>
            <person name="Birren B."/>
            <person name="Ma L.-J."/>
            <person name="Dean R.A."/>
        </authorList>
    </citation>
    <scope>NUCLEOTIDE SEQUENCE</scope>
    <source>
        <strain evidence="3">ATCC 64411 / 73-15</strain>
    </source>
</reference>
<dbReference type="VEuPathDB" id="FungiDB:MAPG_00324"/>
<dbReference type="GO" id="GO:0005730">
    <property type="term" value="C:nucleolus"/>
    <property type="evidence" value="ECO:0007669"/>
    <property type="project" value="TreeGrafter"/>
</dbReference>
<dbReference type="EMBL" id="GL876966">
    <property type="protein sequence ID" value="KLU81231.1"/>
    <property type="molecule type" value="Genomic_DNA"/>
</dbReference>
<evidence type="ECO:0000256" key="1">
    <source>
        <dbReference type="SAM" id="MobiDB-lite"/>
    </source>
</evidence>
<name>A0A0C4DKP6_MAGP6</name>
<reference evidence="2" key="3">
    <citation type="submission" date="2011-03" db="EMBL/GenBank/DDBJ databases">
        <title>Annotation of Magnaporthe poae ATCC 64411.</title>
        <authorList>
            <person name="Ma L.-J."/>
            <person name="Dead R."/>
            <person name="Young S.K."/>
            <person name="Zeng Q."/>
            <person name="Gargeya S."/>
            <person name="Fitzgerald M."/>
            <person name="Haas B."/>
            <person name="Abouelleil A."/>
            <person name="Alvarado L."/>
            <person name="Arachchi H.M."/>
            <person name="Berlin A."/>
            <person name="Brown A."/>
            <person name="Chapman S.B."/>
            <person name="Chen Z."/>
            <person name="Dunbar C."/>
            <person name="Freedman E."/>
            <person name="Gearin G."/>
            <person name="Gellesch M."/>
            <person name="Goldberg J."/>
            <person name="Griggs A."/>
            <person name="Gujja S."/>
            <person name="Heiman D."/>
            <person name="Howarth C."/>
            <person name="Larson L."/>
            <person name="Lui A."/>
            <person name="MacDonald P.J.P."/>
            <person name="Mehta T."/>
            <person name="Montmayeur A."/>
            <person name="Murphy C."/>
            <person name="Neiman D."/>
            <person name="Pearson M."/>
            <person name="Priest M."/>
            <person name="Roberts A."/>
            <person name="Saif S."/>
            <person name="Shea T."/>
            <person name="Shenoy N."/>
            <person name="Sisk P."/>
            <person name="Stolte C."/>
            <person name="Sykes S."/>
            <person name="Yandava C."/>
            <person name="Wortman J."/>
            <person name="Nusbaum C."/>
            <person name="Birren B."/>
        </authorList>
    </citation>
    <scope>NUCLEOTIDE SEQUENCE</scope>
    <source>
        <strain evidence="2">ATCC 64411</strain>
    </source>
</reference>
<dbReference type="PANTHER" id="PTHR28096:SF1">
    <property type="entry name" value="PROTEIN FAF1"/>
    <property type="match status" value="1"/>
</dbReference>
<reference evidence="2" key="1">
    <citation type="submission" date="2010-05" db="EMBL/GenBank/DDBJ databases">
        <title>The Genome Sequence of Magnaporthe poae strain ATCC 64411.</title>
        <authorList>
            <consortium name="The Broad Institute Genome Sequencing Platform"/>
            <consortium name="Broad Institute Genome Sequencing Center for Infectious Disease"/>
            <person name="Ma L.-J."/>
            <person name="Dead R."/>
            <person name="Young S."/>
            <person name="Zeng Q."/>
            <person name="Koehrsen M."/>
            <person name="Alvarado L."/>
            <person name="Berlin A."/>
            <person name="Chapman S.B."/>
            <person name="Chen Z."/>
            <person name="Freedman E."/>
            <person name="Gellesch M."/>
            <person name="Goldberg J."/>
            <person name="Griggs A."/>
            <person name="Gujja S."/>
            <person name="Heilman E.R."/>
            <person name="Heiman D."/>
            <person name="Hepburn T."/>
            <person name="Howarth C."/>
            <person name="Jen D."/>
            <person name="Larson L."/>
            <person name="Mehta T."/>
            <person name="Neiman D."/>
            <person name="Pearson M."/>
            <person name="Roberts A."/>
            <person name="Saif S."/>
            <person name="Shea T."/>
            <person name="Shenoy N."/>
            <person name="Sisk P."/>
            <person name="Stolte C."/>
            <person name="Sykes S."/>
            <person name="Walk T."/>
            <person name="White J."/>
            <person name="Yandava C."/>
            <person name="Haas B."/>
            <person name="Nusbaum C."/>
            <person name="Birren B."/>
        </authorList>
    </citation>
    <scope>NUCLEOTIDE SEQUENCE</scope>
    <source>
        <strain evidence="2">ATCC 64411</strain>
    </source>
</reference>
<evidence type="ECO:0000313" key="4">
    <source>
        <dbReference type="Proteomes" id="UP000011715"/>
    </source>
</evidence>
<dbReference type="PANTHER" id="PTHR28096">
    <property type="entry name" value="PROTEIN FAF1"/>
    <property type="match status" value="1"/>
</dbReference>
<reference evidence="4" key="2">
    <citation type="submission" date="2010-05" db="EMBL/GenBank/DDBJ databases">
        <title>The genome sequence of Magnaporthe poae strain ATCC 64411.</title>
        <authorList>
            <person name="Ma L.-J."/>
            <person name="Dead R."/>
            <person name="Young S."/>
            <person name="Zeng Q."/>
            <person name="Koehrsen M."/>
            <person name="Alvarado L."/>
            <person name="Berlin A."/>
            <person name="Chapman S.B."/>
            <person name="Chen Z."/>
            <person name="Freedman E."/>
            <person name="Gellesch M."/>
            <person name="Goldberg J."/>
            <person name="Griggs A."/>
            <person name="Gujja S."/>
            <person name="Heilman E.R."/>
            <person name="Heiman D."/>
            <person name="Hepburn T."/>
            <person name="Howarth C."/>
            <person name="Jen D."/>
            <person name="Larson L."/>
            <person name="Mehta T."/>
            <person name="Neiman D."/>
            <person name="Pearson M."/>
            <person name="Roberts A."/>
            <person name="Saif S."/>
            <person name="Shea T."/>
            <person name="Shenoy N."/>
            <person name="Sisk P."/>
            <person name="Stolte C."/>
            <person name="Sykes S."/>
            <person name="Walk T."/>
            <person name="White J."/>
            <person name="Yandava C."/>
            <person name="Haas B."/>
            <person name="Nusbaum C."/>
            <person name="Birren B."/>
        </authorList>
    </citation>
    <scope>NUCLEOTIDE SEQUENCE [LARGE SCALE GENOMIC DNA]</scope>
    <source>
        <strain evidence="4">ATCC 64411 / 73-15</strain>
    </source>
</reference>
<feature type="region of interest" description="Disordered" evidence="1">
    <location>
        <begin position="1"/>
        <end position="44"/>
    </location>
</feature>
<dbReference type="AlphaFoldDB" id="A0A0C4DKP6"/>
<evidence type="ECO:0000313" key="2">
    <source>
        <dbReference type="EMBL" id="KLU81231.1"/>
    </source>
</evidence>
<dbReference type="EnsemblFungi" id="MAPG_00324T0">
    <property type="protein sequence ID" value="MAPG_00324T0"/>
    <property type="gene ID" value="MAPG_00324"/>
</dbReference>
<keyword evidence="4" id="KW-1185">Reference proteome</keyword>
<dbReference type="InterPro" id="IPR053030">
    <property type="entry name" value="Ribosomal_biogenesis_FAF1-like"/>
</dbReference>
<dbReference type="eggNOG" id="ENOG502QVP1">
    <property type="taxonomic scope" value="Eukaryota"/>
</dbReference>
<dbReference type="OrthoDB" id="5556956at2759"/>
<organism evidence="3 4">
    <name type="scientific">Magnaporthiopsis poae (strain ATCC 64411 / 73-15)</name>
    <name type="common">Kentucky bluegrass fungus</name>
    <name type="synonym">Magnaporthe poae</name>
    <dbReference type="NCBI Taxonomy" id="644358"/>
    <lineage>
        <taxon>Eukaryota</taxon>
        <taxon>Fungi</taxon>
        <taxon>Dikarya</taxon>
        <taxon>Ascomycota</taxon>
        <taxon>Pezizomycotina</taxon>
        <taxon>Sordariomycetes</taxon>
        <taxon>Sordariomycetidae</taxon>
        <taxon>Magnaporthales</taxon>
        <taxon>Magnaporthaceae</taxon>
        <taxon>Magnaporthiopsis</taxon>
    </lineage>
</organism>
<dbReference type="GO" id="GO:0000462">
    <property type="term" value="P:maturation of SSU-rRNA from tricistronic rRNA transcript (SSU-rRNA, 5.8S rRNA, LSU-rRNA)"/>
    <property type="evidence" value="ECO:0007669"/>
    <property type="project" value="TreeGrafter"/>
</dbReference>
<dbReference type="STRING" id="644358.A0A0C4DKP6"/>
<dbReference type="Proteomes" id="UP000011715">
    <property type="component" value="Unassembled WGS sequence"/>
</dbReference>
<dbReference type="EMBL" id="ADBL01000073">
    <property type="status" value="NOT_ANNOTATED_CDS"/>
    <property type="molecule type" value="Genomic_DNA"/>
</dbReference>
<reference evidence="3" key="5">
    <citation type="submission" date="2015-06" db="UniProtKB">
        <authorList>
            <consortium name="EnsemblFungi"/>
        </authorList>
    </citation>
    <scope>IDENTIFICATION</scope>
    <source>
        <strain evidence="3">ATCC 64411</strain>
    </source>
</reference>
<sequence>MTRQELKAYMSSRPPSLTTDESNQQQSATQQKTKTKKPAPAEDSADLLANDLALQRLLSESHLLSAATGHASSSTTLLSSVAVQTRPSAASSAAFAEGRLRRRTADLRMQALGSRESVFAQTKMPLAIRRGIAQHRADREARRRREARECGVVLEAPASSSGVEEACRWWWWWCTPRRRPQSLGMPGRGRNARRRAQDQR</sequence>
<accession>A0A0C4DKP6</accession>
<proteinExistence type="predicted"/>
<evidence type="ECO:0000313" key="3">
    <source>
        <dbReference type="EnsemblFungi" id="MAPG_00324T0"/>
    </source>
</evidence>
<feature type="compositionally biased region" description="Polar residues" evidence="1">
    <location>
        <begin position="13"/>
        <end position="23"/>
    </location>
</feature>